<dbReference type="InterPro" id="IPR040557">
    <property type="entry name" value="VIP1_N"/>
</dbReference>
<dbReference type="GO" id="GO:0000828">
    <property type="term" value="F:inositol hexakisphosphate kinase activity"/>
    <property type="evidence" value="ECO:0007669"/>
    <property type="project" value="TreeGrafter"/>
</dbReference>
<organism evidence="7 8">
    <name type="scientific">Tribonema minus</name>
    <dbReference type="NCBI Taxonomy" id="303371"/>
    <lineage>
        <taxon>Eukaryota</taxon>
        <taxon>Sar</taxon>
        <taxon>Stramenopiles</taxon>
        <taxon>Ochrophyta</taxon>
        <taxon>PX clade</taxon>
        <taxon>Xanthophyceae</taxon>
        <taxon>Tribonematales</taxon>
        <taxon>Tribonemataceae</taxon>
        <taxon>Tribonema</taxon>
    </lineage>
</organism>
<dbReference type="GO" id="GO:0005524">
    <property type="term" value="F:ATP binding"/>
    <property type="evidence" value="ECO:0007669"/>
    <property type="project" value="UniProtKB-KW"/>
</dbReference>
<keyword evidence="4" id="KW-0547">Nucleotide-binding</keyword>
<accession>A0A836CKZ8</accession>
<evidence type="ECO:0000256" key="4">
    <source>
        <dbReference type="RuleBase" id="RU365032"/>
    </source>
</evidence>
<comment type="subcellular location">
    <subcellularLocation>
        <location evidence="4">Cytoplasm</location>
        <location evidence="4">Cytosol</location>
    </subcellularLocation>
</comment>
<keyword evidence="1" id="KW-0597">Phosphoprotein</keyword>
<dbReference type="OrthoDB" id="18042at2759"/>
<dbReference type="EC" id="2.7.4.24" evidence="4"/>
<evidence type="ECO:0000256" key="2">
    <source>
        <dbReference type="ARBA" id="ARBA00033696"/>
    </source>
</evidence>
<dbReference type="AlphaFoldDB" id="A0A836CKZ8"/>
<evidence type="ECO:0000313" key="8">
    <source>
        <dbReference type="Proteomes" id="UP000664859"/>
    </source>
</evidence>
<gene>
    <name evidence="7" type="ORF">JKP88DRAFT_302290</name>
</gene>
<dbReference type="Pfam" id="PF18086">
    <property type="entry name" value="PPIP5K2_N"/>
    <property type="match status" value="1"/>
</dbReference>
<dbReference type="PANTHER" id="PTHR12750:SF9">
    <property type="entry name" value="INOSITOL HEXAKISPHOSPHATE AND DIPHOSPHOINOSITOL-PENTAKISPHOSPHATE KINASE"/>
    <property type="match status" value="1"/>
</dbReference>
<protein>
    <recommendedName>
        <fullName evidence="4">Inositol hexakisphosphate and diphosphoinositol-pentakisphosphate kinase</fullName>
        <ecNumber evidence="4">2.7.4.24</ecNumber>
    </recommendedName>
</protein>
<feature type="region of interest" description="Disordered" evidence="5">
    <location>
        <begin position="731"/>
        <end position="762"/>
    </location>
</feature>
<comment type="catalytic activity">
    <reaction evidence="3">
        <text>1D-myo-inositol hexakisphosphate + ATP = 1-diphospho-1D-myo-inositol 2,3,4,5,6-pentakisphosphate + ADP</text>
        <dbReference type="Rhea" id="RHEA:37459"/>
        <dbReference type="ChEBI" id="CHEBI:30616"/>
        <dbReference type="ChEBI" id="CHEBI:58130"/>
        <dbReference type="ChEBI" id="CHEBI:74946"/>
        <dbReference type="ChEBI" id="CHEBI:456216"/>
        <dbReference type="EC" id="2.7.4.24"/>
    </reaction>
    <physiologicalReaction direction="left-to-right" evidence="3">
        <dbReference type="Rhea" id="RHEA:37460"/>
    </physiologicalReaction>
</comment>
<evidence type="ECO:0000256" key="1">
    <source>
        <dbReference type="ARBA" id="ARBA00022553"/>
    </source>
</evidence>
<comment type="function">
    <text evidence="4">Bifunctional inositol kinase that acts in concert with the IP6K kinases to synthesize the diphosphate group-containing inositol pyrophosphates diphosphoinositol pentakisphosphate, PP-InsP5, and bis-diphosphoinositol tetrakisphosphate, (PP)2-InsP4. PP-InsP5 and (PP)2-InsP4, also respectively called InsP7 and InsP8, may regulate a variety of cellular processes, including apoptosis, vesicle trafficking, cytoskeletal dynamics, and exocytosis. Phosphorylates inositol hexakisphosphate (InsP6).</text>
</comment>
<dbReference type="Gene3D" id="3.40.50.11950">
    <property type="match status" value="1"/>
</dbReference>
<keyword evidence="4" id="KW-0418">Kinase</keyword>
<evidence type="ECO:0000256" key="5">
    <source>
        <dbReference type="SAM" id="MobiDB-lite"/>
    </source>
</evidence>
<comment type="similarity">
    <text evidence="4">Belongs to the histidine acid phosphatase family. VIP1 subfamily.</text>
</comment>
<keyword evidence="4" id="KW-0808">Transferase</keyword>
<sequence>MLKLALERYDSAGASRLDHAQQTQHSERGHPHNGPYAESRNESIITLGVCAMDKKIQSDGMQALLACIPGHLLEVRIFGDECLLNSPVQRWPRCDALLAFASNGFPLEKAKEYVQLYQPFVLNDLELQSVLQSRKAIYGKLASVGVPTPRHVIVNREGGSSCDAVIESEDSISVNGVTLHKPFVEKPLDADNHHIHIYYPSRAGGGSKRLFRKVQDRSSTFHPGASSVRRDGSYLYEEFIDTCGVDIKCYTCGPALAHAEGRRSPALDGRVVRDANGKEKRHPVVLTALEQDIARRISLAFKQLVCGFDLLRETQPEPSTRGPHAPPSAHPAASLVCDVNGWSMAKATFSSSSSASSSSTPGYATSTSTSTACFPADCARLVTACVLQALRPAASVPPAPLPLAPLSTAGSAFGGGGLSAMFPRRQWPQPPSPALYPPAPSAVASMERSTGALAVSVKLVVTATAHSPILNYFYKHAAENAAEAAAAAATASGNDAAAAAAASAAVWRNGIKVKSRAALQAFLVAVEAVLRDSKGCPEARALCQMRDVLTRRSISGINRKLQIKPRSSRSSSRQSPSPPGAPPTPPPCSEVLLVLKSSDEGRVMKTAAAFAKGMLQLEGDLTPIIVSLVQVQPLVLDRSLDDGVKAMAARGQELLMQTEAVPTSFAPSLKRTMSPQAALTRMHVLLGDLVQWLEGRPSNAGEADKADTTGGGETLRLALERWKKLWKNLRPPAKASPTASTPAAADANSASAPGSTTSATSSAAFNVSKVTDVHDACRYEAVNRGWARDWPGLQELAGLARALAQALVPLERGCGSEGGLLSARTCAPLMRKLAAHVRTAVATADADQYSGATAMQGLPGGWQGGEHTADEHCPPRTRLYFTSESHMVALVQLLVRPPPGAPPLLDAPACRLLSETPELCYLSQVVFRLLEEVGGGESSERFRLECRFSPGAHGDPFGGRGGGVEVAPLRLLGAHISLDEFEHFIQAVELASDTERRGQL</sequence>
<dbReference type="GO" id="GO:0033857">
    <property type="term" value="F:5-diphosphoinositol pentakisphosphate 1-kinase activity"/>
    <property type="evidence" value="ECO:0007669"/>
    <property type="project" value="TreeGrafter"/>
</dbReference>
<keyword evidence="4" id="KW-0067">ATP-binding</keyword>
<feature type="domain" description="VIP1 N-terminal" evidence="6">
    <location>
        <begin position="45"/>
        <end position="132"/>
    </location>
</feature>
<dbReference type="InterPro" id="IPR029033">
    <property type="entry name" value="His_PPase_superfam"/>
</dbReference>
<evidence type="ECO:0000256" key="3">
    <source>
        <dbReference type="ARBA" id="ARBA00034629"/>
    </source>
</evidence>
<keyword evidence="8" id="KW-1185">Reference proteome</keyword>
<keyword evidence="4" id="KW-0963">Cytoplasm</keyword>
<dbReference type="Gene3D" id="3.40.50.1240">
    <property type="entry name" value="Phosphoglycerate mutase-like"/>
    <property type="match status" value="1"/>
</dbReference>
<dbReference type="GO" id="GO:0006020">
    <property type="term" value="P:inositol metabolic process"/>
    <property type="evidence" value="ECO:0007669"/>
    <property type="project" value="TreeGrafter"/>
</dbReference>
<dbReference type="Gene3D" id="3.30.470.20">
    <property type="entry name" value="ATP-grasp fold, B domain"/>
    <property type="match status" value="1"/>
</dbReference>
<dbReference type="SUPFAM" id="SSF53254">
    <property type="entry name" value="Phosphoglycerate mutase-like"/>
    <property type="match status" value="1"/>
</dbReference>
<dbReference type="GO" id="GO:0005829">
    <property type="term" value="C:cytosol"/>
    <property type="evidence" value="ECO:0007669"/>
    <property type="project" value="UniProtKB-SubCell"/>
</dbReference>
<reference evidence="7" key="1">
    <citation type="submission" date="2021-02" db="EMBL/GenBank/DDBJ databases">
        <title>First Annotated Genome of the Yellow-green Alga Tribonema minus.</title>
        <authorList>
            <person name="Mahan K.M."/>
        </authorList>
    </citation>
    <scope>NUCLEOTIDE SEQUENCE</scope>
    <source>
        <strain evidence="7">UTEX B ZZ1240</strain>
    </source>
</reference>
<feature type="region of interest" description="Disordered" evidence="5">
    <location>
        <begin position="560"/>
        <end position="587"/>
    </location>
</feature>
<comment type="catalytic activity">
    <reaction evidence="2">
        <text>5-diphospho-1D-myo-inositol 1,2,3,4,6-pentakisphosphate + ATP + H(+) = 1,5-bis(diphospho)-1D-myo-inositol 2,3,4,6-tetrakisphosphate + ADP</text>
        <dbReference type="Rhea" id="RHEA:10276"/>
        <dbReference type="ChEBI" id="CHEBI:15378"/>
        <dbReference type="ChEBI" id="CHEBI:30616"/>
        <dbReference type="ChEBI" id="CHEBI:58628"/>
        <dbReference type="ChEBI" id="CHEBI:77983"/>
        <dbReference type="ChEBI" id="CHEBI:456216"/>
        <dbReference type="EC" id="2.7.4.24"/>
    </reaction>
    <physiologicalReaction direction="left-to-right" evidence="2">
        <dbReference type="Rhea" id="RHEA:10277"/>
    </physiologicalReaction>
</comment>
<dbReference type="InterPro" id="IPR037446">
    <property type="entry name" value="His_Pase_VIP1"/>
</dbReference>
<proteinExistence type="inferred from homology"/>
<evidence type="ECO:0000259" key="6">
    <source>
        <dbReference type="Pfam" id="PF18086"/>
    </source>
</evidence>
<feature type="region of interest" description="Disordered" evidence="5">
    <location>
        <begin position="15"/>
        <end position="37"/>
    </location>
</feature>
<dbReference type="FunFam" id="3.30.470.20:FF:000036">
    <property type="entry name" value="Inositol hexakisphosphate and diphosphoinositol-pentakisphosphate kinase"/>
    <property type="match status" value="1"/>
</dbReference>
<dbReference type="PANTHER" id="PTHR12750">
    <property type="entry name" value="DIPHOSPHOINOSITOL PENTAKISPHOSPHATE KINASE"/>
    <property type="match status" value="1"/>
</dbReference>
<dbReference type="Proteomes" id="UP000664859">
    <property type="component" value="Unassembled WGS sequence"/>
</dbReference>
<feature type="compositionally biased region" description="Pro residues" evidence="5">
    <location>
        <begin position="576"/>
        <end position="587"/>
    </location>
</feature>
<comment type="caution">
    <text evidence="7">The sequence shown here is derived from an EMBL/GenBank/DDBJ whole genome shotgun (WGS) entry which is preliminary data.</text>
</comment>
<evidence type="ECO:0000313" key="7">
    <source>
        <dbReference type="EMBL" id="KAG5189279.1"/>
    </source>
</evidence>
<name>A0A836CKZ8_9STRA</name>
<dbReference type="EMBL" id="JAFCMP010000054">
    <property type="protein sequence ID" value="KAG5189279.1"/>
    <property type="molecule type" value="Genomic_DNA"/>
</dbReference>
<dbReference type="GO" id="GO:0032958">
    <property type="term" value="P:inositol phosphate biosynthetic process"/>
    <property type="evidence" value="ECO:0007669"/>
    <property type="project" value="TreeGrafter"/>
</dbReference>